<dbReference type="KEGG" id="noy:EXE57_16835"/>
<dbReference type="RefSeq" id="WP_135079491.1">
    <property type="nucleotide sequence ID" value="NZ_CP038267.1"/>
</dbReference>
<evidence type="ECO:0000313" key="2">
    <source>
        <dbReference type="Proteomes" id="UP000294894"/>
    </source>
</evidence>
<name>A0A4P7GNI1_9ACTN</name>
<accession>A0A4P7GNI1</accession>
<sequence length="101" mass="11576">MSNIYLGPEGRRVEAMLPYTDPEPLIAWLRSNGSAMYSTATDGRVDHTFKDTPKQVVQVDWVDADEERLRTALLDEWIVWDDENGWLVVTANQFAEEYTPA</sequence>
<keyword evidence="2" id="KW-1185">Reference proteome</keyword>
<evidence type="ECO:0000313" key="1">
    <source>
        <dbReference type="EMBL" id="QBR93755.1"/>
    </source>
</evidence>
<gene>
    <name evidence="1" type="ORF">EXE57_16835</name>
</gene>
<proteinExistence type="predicted"/>
<reference evidence="1 2" key="1">
    <citation type="submission" date="2019-03" db="EMBL/GenBank/DDBJ databases">
        <title>Three New Species of Nocardioides, Nocardioides euryhalodurans sp. nov., Nocardioides seonyuensis sp. nov. and Nocardioides eburneoflavus sp. nov., Iolated from Soil.</title>
        <authorList>
            <person name="Roh S.G."/>
            <person name="Lee C."/>
            <person name="Kim M.-K."/>
            <person name="Kim S.B."/>
        </authorList>
    </citation>
    <scope>NUCLEOTIDE SEQUENCE [LARGE SCALE GENOMIC DNA]</scope>
    <source>
        <strain evidence="1 2">MMS17-SY117</strain>
    </source>
</reference>
<dbReference type="EMBL" id="CP038267">
    <property type="protein sequence ID" value="QBR93755.1"/>
    <property type="molecule type" value="Genomic_DNA"/>
</dbReference>
<organism evidence="1 2">
    <name type="scientific">Nocardioides euryhalodurans</name>
    <dbReference type="NCBI Taxonomy" id="2518370"/>
    <lineage>
        <taxon>Bacteria</taxon>
        <taxon>Bacillati</taxon>
        <taxon>Actinomycetota</taxon>
        <taxon>Actinomycetes</taxon>
        <taxon>Propionibacteriales</taxon>
        <taxon>Nocardioidaceae</taxon>
        <taxon>Nocardioides</taxon>
    </lineage>
</organism>
<dbReference type="AlphaFoldDB" id="A0A4P7GNI1"/>
<dbReference type="Proteomes" id="UP000294894">
    <property type="component" value="Chromosome"/>
</dbReference>
<protein>
    <submittedName>
        <fullName evidence="1">Uncharacterized protein</fullName>
    </submittedName>
</protein>